<dbReference type="STRING" id="1314777.A0A164MZR3"/>
<dbReference type="InterPro" id="IPR036420">
    <property type="entry name" value="BRCT_dom_sf"/>
</dbReference>
<feature type="non-terminal residue" evidence="2">
    <location>
        <position position="111"/>
    </location>
</feature>
<evidence type="ECO:0000313" key="2">
    <source>
        <dbReference type="EMBL" id="KZS87213.1"/>
    </source>
</evidence>
<proteinExistence type="predicted"/>
<gene>
    <name evidence="2" type="ORF">SISNIDRAFT_387318</name>
</gene>
<dbReference type="EMBL" id="KV419454">
    <property type="protein sequence ID" value="KZS87213.1"/>
    <property type="molecule type" value="Genomic_DNA"/>
</dbReference>
<keyword evidence="3" id="KW-1185">Reference proteome</keyword>
<reference evidence="2 3" key="1">
    <citation type="journal article" date="2016" name="Mol. Biol. Evol.">
        <title>Comparative Genomics of Early-Diverging Mushroom-Forming Fungi Provides Insights into the Origins of Lignocellulose Decay Capabilities.</title>
        <authorList>
            <person name="Nagy L.G."/>
            <person name="Riley R."/>
            <person name="Tritt A."/>
            <person name="Adam C."/>
            <person name="Daum C."/>
            <person name="Floudas D."/>
            <person name="Sun H."/>
            <person name="Yadav J.S."/>
            <person name="Pangilinan J."/>
            <person name="Larsson K.H."/>
            <person name="Matsuura K."/>
            <person name="Barry K."/>
            <person name="Labutti K."/>
            <person name="Kuo R."/>
            <person name="Ohm R.A."/>
            <person name="Bhattacharya S.S."/>
            <person name="Shirouzu T."/>
            <person name="Yoshinaga Y."/>
            <person name="Martin F.M."/>
            <person name="Grigoriev I.V."/>
            <person name="Hibbett D.S."/>
        </authorList>
    </citation>
    <scope>NUCLEOTIDE SEQUENCE [LARGE SCALE GENOMIC DNA]</scope>
    <source>
        <strain evidence="2 3">HHB9708</strain>
    </source>
</reference>
<dbReference type="SUPFAM" id="SSF52113">
    <property type="entry name" value="BRCT domain"/>
    <property type="match status" value="1"/>
</dbReference>
<dbReference type="CDD" id="cd17716">
    <property type="entry name" value="BRCT_microcephalin_rpt1"/>
    <property type="match status" value="1"/>
</dbReference>
<dbReference type="AlphaFoldDB" id="A0A164MZR3"/>
<evidence type="ECO:0000313" key="3">
    <source>
        <dbReference type="Proteomes" id="UP000076722"/>
    </source>
</evidence>
<dbReference type="PROSITE" id="PS50172">
    <property type="entry name" value="BRCT"/>
    <property type="match status" value="1"/>
</dbReference>
<feature type="non-terminal residue" evidence="2">
    <location>
        <position position="1"/>
    </location>
</feature>
<name>A0A164MZR3_9AGAM</name>
<accession>A0A164MZR3</accession>
<dbReference type="Proteomes" id="UP000076722">
    <property type="component" value="Unassembled WGS sequence"/>
</dbReference>
<dbReference type="Gene3D" id="3.40.50.10190">
    <property type="entry name" value="BRCT domain"/>
    <property type="match status" value="1"/>
</dbReference>
<feature type="domain" description="BRCT" evidence="1">
    <location>
        <begin position="2"/>
        <end position="101"/>
    </location>
</feature>
<dbReference type="OrthoDB" id="2384350at2759"/>
<protein>
    <recommendedName>
        <fullName evidence="1">BRCT domain-containing protein</fullName>
    </recommendedName>
</protein>
<organism evidence="2 3">
    <name type="scientific">Sistotremastrum niveocremeum HHB9708</name>
    <dbReference type="NCBI Taxonomy" id="1314777"/>
    <lineage>
        <taxon>Eukaryota</taxon>
        <taxon>Fungi</taxon>
        <taxon>Dikarya</taxon>
        <taxon>Basidiomycota</taxon>
        <taxon>Agaricomycotina</taxon>
        <taxon>Agaricomycetes</taxon>
        <taxon>Sistotremastrales</taxon>
        <taxon>Sistotremastraceae</taxon>
        <taxon>Sertulicium</taxon>
        <taxon>Sertulicium niveocremeum</taxon>
    </lineage>
</organism>
<dbReference type="InterPro" id="IPR001357">
    <property type="entry name" value="BRCT_dom"/>
</dbReference>
<dbReference type="Pfam" id="PF00533">
    <property type="entry name" value="BRCT"/>
    <property type="match status" value="1"/>
</dbReference>
<evidence type="ECO:0000259" key="1">
    <source>
        <dbReference type="PROSITE" id="PS50172"/>
    </source>
</evidence>
<sequence length="111" mass="12325">PVSLNVLKSCVIFVDVRTEDGEDAGTLFVDMLKGLGARTVTKPTKQCTHIVYKSGCEKTVIKWRHVLILCLDEPRPKVVGIGWVVECVEKREHVDEERFSVNLEEVASGGS</sequence>